<sequence length="469" mass="53061">MSRGHDELTTSTVLKRELHWETYVTARLISERDLQLIRRYDKRGNQVQTSLLEEEGPAYTEAFLTVLRQVSKEEVVQYILALLDDMITVDPARAHFFHEQSEKHLANLPDPYSVFLRLLGRTDWFSQSKACKLLTAVFESRPEKEQAEAHGATANGASSSQAIPAANEEVQQHLSSFIEFLCKQLRQPAHPSRSVPSALHSLAHLLREPGVRMLFHRNNGLQLLAPLLRQQSSSGAHNHQLMYEACLAVWQLTFYQPAAEGMASAGMVAGLVETARTATKEKVLRMSLLAVSNLAKNPKVDIAADLVEAGLPRVIGHRKQQTYDDEDMSAALDFLEGKLKEDIKLLSSFEKYRKEVLSGSLDWSPMHTSEAFWKENVEKFEEKDFQTLRVLLKILEGSRDSRTLAVGCHDLGHFITFHGHGRQIVSDLRGKELVMRLMMHPDQEVQKQALLCVQKIMLARDKLEFMNAS</sequence>
<keyword evidence="4 5" id="KW-0406">Ion transport</keyword>
<comment type="function">
    <text evidence="5">Subunit of the V1 complex of vacuolar(H+)-ATPase (V-ATPase), a multisubunit enzyme composed of a peripheral complex (V1) that hydrolyzes ATP and a membrane integral complex (V0) that translocates protons. V-ATPase is responsible for acidifying and maintaining the pH of intracellular compartments.</text>
</comment>
<dbReference type="PIRSF" id="PIRSF032184">
    <property type="entry name" value="ATPase_V1_H"/>
    <property type="match status" value="1"/>
</dbReference>
<comment type="subunit">
    <text evidence="5">V-ATPase is a heteromultimeric enzyme made up of two complexes: the ATP-hydrolytic V1 complex and the proton translocation V0 complex.</text>
</comment>
<name>A0AAW1PXS7_9CHLO</name>
<evidence type="ECO:0000256" key="3">
    <source>
        <dbReference type="ARBA" id="ARBA00022781"/>
    </source>
</evidence>
<organism evidence="7 8">
    <name type="scientific">Apatococcus lobatus</name>
    <dbReference type="NCBI Taxonomy" id="904363"/>
    <lineage>
        <taxon>Eukaryota</taxon>
        <taxon>Viridiplantae</taxon>
        <taxon>Chlorophyta</taxon>
        <taxon>core chlorophytes</taxon>
        <taxon>Trebouxiophyceae</taxon>
        <taxon>Chlorellales</taxon>
        <taxon>Chlorellaceae</taxon>
        <taxon>Apatococcus</taxon>
    </lineage>
</organism>
<keyword evidence="8" id="KW-1185">Reference proteome</keyword>
<dbReference type="SUPFAM" id="SSF48371">
    <property type="entry name" value="ARM repeat"/>
    <property type="match status" value="1"/>
</dbReference>
<dbReference type="PANTHER" id="PTHR10698:SF0">
    <property type="entry name" value="V-TYPE PROTON ATPASE SUBUNIT H"/>
    <property type="match status" value="1"/>
</dbReference>
<dbReference type="EMBL" id="JALJOS010000061">
    <property type="protein sequence ID" value="KAK9818501.1"/>
    <property type="molecule type" value="Genomic_DNA"/>
</dbReference>
<dbReference type="Pfam" id="PF03224">
    <property type="entry name" value="V-ATPase_H_N"/>
    <property type="match status" value="1"/>
</dbReference>
<evidence type="ECO:0000259" key="6">
    <source>
        <dbReference type="Pfam" id="PF11698"/>
    </source>
</evidence>
<evidence type="ECO:0000256" key="4">
    <source>
        <dbReference type="ARBA" id="ARBA00023065"/>
    </source>
</evidence>
<dbReference type="InterPro" id="IPR004908">
    <property type="entry name" value="ATPase_V1-cplx_hsu"/>
</dbReference>
<feature type="domain" description="ATPase V1 complex subunit H C-terminal" evidence="6">
    <location>
        <begin position="346"/>
        <end position="458"/>
    </location>
</feature>
<keyword evidence="2 5" id="KW-0813">Transport</keyword>
<dbReference type="PANTHER" id="PTHR10698">
    <property type="entry name" value="V-TYPE PROTON ATPASE SUBUNIT H"/>
    <property type="match status" value="1"/>
</dbReference>
<evidence type="ECO:0000313" key="8">
    <source>
        <dbReference type="Proteomes" id="UP001438707"/>
    </source>
</evidence>
<reference evidence="7 8" key="1">
    <citation type="journal article" date="2024" name="Nat. Commun.">
        <title>Phylogenomics reveals the evolutionary origins of lichenization in chlorophyte algae.</title>
        <authorList>
            <person name="Puginier C."/>
            <person name="Libourel C."/>
            <person name="Otte J."/>
            <person name="Skaloud P."/>
            <person name="Haon M."/>
            <person name="Grisel S."/>
            <person name="Petersen M."/>
            <person name="Berrin J.G."/>
            <person name="Delaux P.M."/>
            <person name="Dal Grande F."/>
            <person name="Keller J."/>
        </authorList>
    </citation>
    <scope>NUCLEOTIDE SEQUENCE [LARGE SCALE GENOMIC DNA]</scope>
    <source>
        <strain evidence="7 8">SAG 2145</strain>
    </source>
</reference>
<accession>A0AAW1PXS7</accession>
<comment type="similarity">
    <text evidence="1 5">Belongs to the V-ATPase H subunit family.</text>
</comment>
<evidence type="ECO:0000256" key="5">
    <source>
        <dbReference type="PIRNR" id="PIRNR032184"/>
    </source>
</evidence>
<protein>
    <recommendedName>
        <fullName evidence="5">V-type proton ATPase subunit H</fullName>
    </recommendedName>
</protein>
<evidence type="ECO:0000256" key="1">
    <source>
        <dbReference type="ARBA" id="ARBA00008613"/>
    </source>
</evidence>
<keyword evidence="3 5" id="KW-0375">Hydrogen ion transport</keyword>
<evidence type="ECO:0000313" key="7">
    <source>
        <dbReference type="EMBL" id="KAK9818501.1"/>
    </source>
</evidence>
<dbReference type="InterPro" id="IPR038497">
    <property type="entry name" value="ATPase_V1-cplx_hsu_C_sf"/>
</dbReference>
<comment type="caution">
    <text evidence="7">The sequence shown here is derived from an EMBL/GenBank/DDBJ whole genome shotgun (WGS) entry which is preliminary data.</text>
</comment>
<dbReference type="InterPro" id="IPR011987">
    <property type="entry name" value="ATPase_V1-cplx_hsu_C"/>
</dbReference>
<dbReference type="InterPro" id="IPR016024">
    <property type="entry name" value="ARM-type_fold"/>
</dbReference>
<dbReference type="GO" id="GO:0046961">
    <property type="term" value="F:proton-transporting ATPase activity, rotational mechanism"/>
    <property type="evidence" value="ECO:0007669"/>
    <property type="project" value="UniProtKB-UniRule"/>
</dbReference>
<gene>
    <name evidence="7" type="ORF">WJX74_003074</name>
</gene>
<dbReference type="AlphaFoldDB" id="A0AAW1PXS7"/>
<dbReference type="GO" id="GO:0000221">
    <property type="term" value="C:vacuolar proton-transporting V-type ATPase, V1 domain"/>
    <property type="evidence" value="ECO:0007669"/>
    <property type="project" value="UniProtKB-UniRule"/>
</dbReference>
<dbReference type="Proteomes" id="UP001438707">
    <property type="component" value="Unassembled WGS sequence"/>
</dbReference>
<evidence type="ECO:0000256" key="2">
    <source>
        <dbReference type="ARBA" id="ARBA00022448"/>
    </source>
</evidence>
<dbReference type="InterPro" id="IPR011989">
    <property type="entry name" value="ARM-like"/>
</dbReference>
<dbReference type="Gene3D" id="1.25.10.10">
    <property type="entry name" value="Leucine-rich Repeat Variant"/>
    <property type="match status" value="1"/>
</dbReference>
<proteinExistence type="inferred from homology"/>
<dbReference type="Pfam" id="PF11698">
    <property type="entry name" value="V-ATPase_H_C"/>
    <property type="match status" value="1"/>
</dbReference>
<dbReference type="Gene3D" id="1.25.40.150">
    <property type="entry name" value="V-type ATPase, subunit H, C-terminal domain"/>
    <property type="match status" value="1"/>
</dbReference>